<keyword evidence="1" id="KW-1133">Transmembrane helix</keyword>
<dbReference type="EMBL" id="BARS01013519">
    <property type="protein sequence ID" value="GAF97546.1"/>
    <property type="molecule type" value="Genomic_DNA"/>
</dbReference>
<accession>X0UE26</accession>
<protein>
    <recommendedName>
        <fullName evidence="3">DUF4190 domain-containing protein</fullName>
    </recommendedName>
</protein>
<feature type="non-terminal residue" evidence="2">
    <location>
        <position position="1"/>
    </location>
</feature>
<proteinExistence type="predicted"/>
<reference evidence="2" key="1">
    <citation type="journal article" date="2014" name="Front. Microbiol.">
        <title>High frequency of phylogenetically diverse reductive dehalogenase-homologous genes in deep subseafloor sedimentary metagenomes.</title>
        <authorList>
            <person name="Kawai M."/>
            <person name="Futagami T."/>
            <person name="Toyoda A."/>
            <person name="Takaki Y."/>
            <person name="Nishi S."/>
            <person name="Hori S."/>
            <person name="Arai W."/>
            <person name="Tsubouchi T."/>
            <person name="Morono Y."/>
            <person name="Uchiyama I."/>
            <person name="Ito T."/>
            <person name="Fujiyama A."/>
            <person name="Inagaki F."/>
            <person name="Takami H."/>
        </authorList>
    </citation>
    <scope>NUCLEOTIDE SEQUENCE</scope>
    <source>
        <strain evidence="2">Expedition CK06-06</strain>
    </source>
</reference>
<evidence type="ECO:0000313" key="2">
    <source>
        <dbReference type="EMBL" id="GAF97546.1"/>
    </source>
</evidence>
<gene>
    <name evidence="2" type="ORF">S01H1_23422</name>
</gene>
<keyword evidence="1" id="KW-0472">Membrane</keyword>
<feature type="transmembrane region" description="Helical" evidence="1">
    <location>
        <begin position="6"/>
        <end position="24"/>
    </location>
</feature>
<evidence type="ECO:0008006" key="3">
    <source>
        <dbReference type="Google" id="ProtNLM"/>
    </source>
</evidence>
<organism evidence="2">
    <name type="scientific">marine sediment metagenome</name>
    <dbReference type="NCBI Taxonomy" id="412755"/>
    <lineage>
        <taxon>unclassified sequences</taxon>
        <taxon>metagenomes</taxon>
        <taxon>ecological metagenomes</taxon>
    </lineage>
</organism>
<dbReference type="AlphaFoldDB" id="X0UE26"/>
<comment type="caution">
    <text evidence="2">The sequence shown here is derived from an EMBL/GenBank/DDBJ whole genome shotgun (WGS) entry which is preliminary data.</text>
</comment>
<sequence>GAQLRAFLFGVPAVATGIIGRRRAQRGDASNGASAVTGLAAGLAGITVNIVAIVLSGSY</sequence>
<feature type="transmembrane region" description="Helical" evidence="1">
    <location>
        <begin position="36"/>
        <end position="55"/>
    </location>
</feature>
<keyword evidence="1" id="KW-0812">Transmembrane</keyword>
<evidence type="ECO:0000256" key="1">
    <source>
        <dbReference type="SAM" id="Phobius"/>
    </source>
</evidence>
<name>X0UE26_9ZZZZ</name>